<dbReference type="AlphaFoldDB" id="A0A8I0L9D8"/>
<dbReference type="Pfam" id="PF07992">
    <property type="entry name" value="Pyr_redox_2"/>
    <property type="match status" value="1"/>
</dbReference>
<dbReference type="InterPro" id="IPR051394">
    <property type="entry name" value="Glutamate_Synthase"/>
</dbReference>
<protein>
    <submittedName>
        <fullName evidence="2">FAD-dependent oxidoreductase</fullName>
    </submittedName>
</protein>
<proteinExistence type="predicted"/>
<feature type="domain" description="FAD/NAD(P)-binding" evidence="1">
    <location>
        <begin position="11"/>
        <end position="73"/>
    </location>
</feature>
<name>A0A8I0L9D8_XANCI</name>
<comment type="caution">
    <text evidence="2">The sequence shown here is derived from an EMBL/GenBank/DDBJ whole genome shotgun (WGS) entry which is preliminary data.</text>
</comment>
<evidence type="ECO:0000313" key="3">
    <source>
        <dbReference type="Proteomes" id="UP000653002"/>
    </source>
</evidence>
<dbReference type="PANTHER" id="PTHR43100">
    <property type="entry name" value="GLUTAMATE SYNTHASE [NADPH] SMALL CHAIN"/>
    <property type="match status" value="1"/>
</dbReference>
<dbReference type="InterPro" id="IPR023753">
    <property type="entry name" value="FAD/NAD-binding_dom"/>
</dbReference>
<dbReference type="Proteomes" id="UP000653002">
    <property type="component" value="Unassembled WGS sequence"/>
</dbReference>
<feature type="non-terminal residue" evidence="2">
    <location>
        <position position="79"/>
    </location>
</feature>
<feature type="non-terminal residue" evidence="2">
    <location>
        <position position="1"/>
    </location>
</feature>
<accession>A0A8I0L9D8</accession>
<dbReference type="InterPro" id="IPR036188">
    <property type="entry name" value="FAD/NAD-bd_sf"/>
</dbReference>
<dbReference type="GO" id="GO:0016491">
    <property type="term" value="F:oxidoreductase activity"/>
    <property type="evidence" value="ECO:0007669"/>
    <property type="project" value="InterPro"/>
</dbReference>
<dbReference type="Gene3D" id="3.50.50.60">
    <property type="entry name" value="FAD/NAD(P)-binding domain"/>
    <property type="match status" value="1"/>
</dbReference>
<evidence type="ECO:0000259" key="1">
    <source>
        <dbReference type="Pfam" id="PF07992"/>
    </source>
</evidence>
<sequence length="79" mass="8797">LEQGENGMVMKEGPERFWPADLVLLSIGFEGTEPTVPNAFNIKTDRNRIVADDTNYQTNNEKVFAAGDARRGQSLVVWA</sequence>
<dbReference type="SUPFAM" id="SSF51905">
    <property type="entry name" value="FAD/NAD(P)-binding domain"/>
    <property type="match status" value="1"/>
</dbReference>
<evidence type="ECO:0000313" key="2">
    <source>
        <dbReference type="EMBL" id="MBD4338921.1"/>
    </source>
</evidence>
<dbReference type="EMBL" id="JAABFR010001830">
    <property type="protein sequence ID" value="MBD4338921.1"/>
    <property type="molecule type" value="Genomic_DNA"/>
</dbReference>
<reference evidence="2" key="1">
    <citation type="submission" date="2020-01" db="EMBL/GenBank/DDBJ databases">
        <authorList>
            <person name="Richard D."/>
        </authorList>
    </citation>
    <scope>NUCLEOTIDE SEQUENCE</scope>
    <source>
        <strain evidence="2">JP541</strain>
    </source>
</reference>
<gene>
    <name evidence="2" type="ORF">GUH15_23280</name>
</gene>
<dbReference type="PANTHER" id="PTHR43100:SF1">
    <property type="entry name" value="GLUTAMATE SYNTHASE [NADPH] SMALL CHAIN"/>
    <property type="match status" value="1"/>
</dbReference>
<organism evidence="2 3">
    <name type="scientific">Xanthomonas citri pv. citri</name>
    <dbReference type="NCBI Taxonomy" id="611301"/>
    <lineage>
        <taxon>Bacteria</taxon>
        <taxon>Pseudomonadati</taxon>
        <taxon>Pseudomonadota</taxon>
        <taxon>Gammaproteobacteria</taxon>
        <taxon>Lysobacterales</taxon>
        <taxon>Lysobacteraceae</taxon>
        <taxon>Xanthomonas</taxon>
    </lineage>
</organism>